<dbReference type="InParanoid" id="A0A2I4CKT6"/>
<keyword evidence="5 7" id="KW-0472">Membrane</keyword>
<comment type="similarity">
    <text evidence="2">Belongs to the CD225/Dispanin family.</text>
</comment>
<dbReference type="GO" id="GO:0016020">
    <property type="term" value="C:membrane"/>
    <property type="evidence" value="ECO:0007669"/>
    <property type="project" value="UniProtKB-SubCell"/>
</dbReference>
<dbReference type="OrthoDB" id="10018862at2759"/>
<feature type="transmembrane region" description="Helical" evidence="7">
    <location>
        <begin position="169"/>
        <end position="192"/>
    </location>
</feature>
<dbReference type="InterPro" id="IPR007593">
    <property type="entry name" value="CD225/Dispanin_fam"/>
</dbReference>
<keyword evidence="8" id="KW-1185">Reference proteome</keyword>
<comment type="subcellular location">
    <subcellularLocation>
        <location evidence="1">Membrane</location>
    </subcellularLocation>
</comment>
<evidence type="ECO:0000256" key="5">
    <source>
        <dbReference type="ARBA" id="ARBA00023136"/>
    </source>
</evidence>
<dbReference type="AlphaFoldDB" id="A0A2I4CKT6"/>
<sequence>MEKINDLDHPLLGENTGNNRVPGPVLGTGPGQAQVGVFRGVLVRCEEDRAYPPLAWRSFCGRPPELQQQQLLDPCSLPRTLESFYPAGPIWGQPDSLLSKDYLETTFVDIRPGSTLERKLLADTQDFHGSYSMDDEDDLLPDSDDSSMDELSDVDSETNFPLMIPQDHLGLAFFSMLCCFWPLGIAAFYLSQKTNKASAQGDFQGANAASRQALWLSVLSIVFGIITYICAVSALISYLSAKPP</sequence>
<dbReference type="Proteomes" id="UP000192220">
    <property type="component" value="Unplaced"/>
</dbReference>
<dbReference type="CTD" id="641649"/>
<dbReference type="KEGG" id="alim:106529668"/>
<evidence type="ECO:0000313" key="9">
    <source>
        <dbReference type="RefSeq" id="XP_013880604.1"/>
    </source>
</evidence>
<evidence type="ECO:0000256" key="1">
    <source>
        <dbReference type="ARBA" id="ARBA00004370"/>
    </source>
</evidence>
<keyword evidence="4 7" id="KW-1133">Transmembrane helix</keyword>
<evidence type="ECO:0000256" key="7">
    <source>
        <dbReference type="SAM" id="Phobius"/>
    </source>
</evidence>
<dbReference type="Pfam" id="PF04505">
    <property type="entry name" value="CD225"/>
    <property type="match status" value="1"/>
</dbReference>
<feature type="compositionally biased region" description="Basic and acidic residues" evidence="6">
    <location>
        <begin position="1"/>
        <end position="11"/>
    </location>
</feature>
<keyword evidence="3 7" id="KW-0812">Transmembrane</keyword>
<gene>
    <name evidence="9" type="primary">tmem91</name>
</gene>
<dbReference type="RefSeq" id="XP_013880604.1">
    <property type="nucleotide sequence ID" value="XM_014025150.1"/>
</dbReference>
<dbReference type="PANTHER" id="PTHR14768">
    <property type="entry name" value="UPF0338 PROTEIN"/>
    <property type="match status" value="1"/>
</dbReference>
<feature type="region of interest" description="Disordered" evidence="6">
    <location>
        <begin position="1"/>
        <end position="22"/>
    </location>
</feature>
<reference evidence="9" key="1">
    <citation type="submission" date="2025-08" db="UniProtKB">
        <authorList>
            <consortium name="RefSeq"/>
        </authorList>
    </citation>
    <scope>IDENTIFICATION</scope>
    <source>
        <strain evidence="9">Quisiro</strain>
        <tissue evidence="9">Liver</tissue>
    </source>
</reference>
<evidence type="ECO:0000256" key="2">
    <source>
        <dbReference type="ARBA" id="ARBA00006843"/>
    </source>
</evidence>
<feature type="transmembrane region" description="Helical" evidence="7">
    <location>
        <begin position="213"/>
        <end position="239"/>
    </location>
</feature>
<evidence type="ECO:0000256" key="3">
    <source>
        <dbReference type="ARBA" id="ARBA00022692"/>
    </source>
</evidence>
<protein>
    <submittedName>
        <fullName evidence="9">Synapse differentiation-inducing gene protein 1</fullName>
    </submittedName>
</protein>
<accession>A0A2I4CKT6</accession>
<evidence type="ECO:0000313" key="8">
    <source>
        <dbReference type="Proteomes" id="UP000192220"/>
    </source>
</evidence>
<feature type="compositionally biased region" description="Acidic residues" evidence="6">
    <location>
        <begin position="133"/>
        <end position="151"/>
    </location>
</feature>
<organism evidence="8 9">
    <name type="scientific">Austrofundulus limnaeus</name>
    <name type="common">Annual killifish</name>
    <dbReference type="NCBI Taxonomy" id="52670"/>
    <lineage>
        <taxon>Eukaryota</taxon>
        <taxon>Metazoa</taxon>
        <taxon>Chordata</taxon>
        <taxon>Craniata</taxon>
        <taxon>Vertebrata</taxon>
        <taxon>Euteleostomi</taxon>
        <taxon>Actinopterygii</taxon>
        <taxon>Neopterygii</taxon>
        <taxon>Teleostei</taxon>
        <taxon>Neoteleostei</taxon>
        <taxon>Acanthomorphata</taxon>
        <taxon>Ovalentaria</taxon>
        <taxon>Atherinomorphae</taxon>
        <taxon>Cyprinodontiformes</taxon>
        <taxon>Rivulidae</taxon>
        <taxon>Austrofundulus</taxon>
    </lineage>
</organism>
<feature type="region of interest" description="Disordered" evidence="6">
    <location>
        <begin position="132"/>
        <end position="151"/>
    </location>
</feature>
<proteinExistence type="inferred from homology"/>
<dbReference type="PANTHER" id="PTHR14768:SF2">
    <property type="entry name" value="TRANSMEMBRANE PROTEIN 91"/>
    <property type="match status" value="1"/>
</dbReference>
<evidence type="ECO:0000256" key="6">
    <source>
        <dbReference type="SAM" id="MobiDB-lite"/>
    </source>
</evidence>
<name>A0A2I4CKT6_AUSLI</name>
<evidence type="ECO:0000256" key="4">
    <source>
        <dbReference type="ARBA" id="ARBA00022989"/>
    </source>
</evidence>